<evidence type="ECO:0000313" key="1">
    <source>
        <dbReference type="EMBL" id="TFK36768.1"/>
    </source>
</evidence>
<organism evidence="1 2">
    <name type="scientific">Crucibulum laeve</name>
    <dbReference type="NCBI Taxonomy" id="68775"/>
    <lineage>
        <taxon>Eukaryota</taxon>
        <taxon>Fungi</taxon>
        <taxon>Dikarya</taxon>
        <taxon>Basidiomycota</taxon>
        <taxon>Agaricomycotina</taxon>
        <taxon>Agaricomycetes</taxon>
        <taxon>Agaricomycetidae</taxon>
        <taxon>Agaricales</taxon>
        <taxon>Agaricineae</taxon>
        <taxon>Nidulariaceae</taxon>
        <taxon>Crucibulum</taxon>
    </lineage>
</organism>
<dbReference type="AlphaFoldDB" id="A0A5C3LXZ3"/>
<reference evidence="1 2" key="1">
    <citation type="journal article" date="2019" name="Nat. Ecol. Evol.">
        <title>Megaphylogeny resolves global patterns of mushroom evolution.</title>
        <authorList>
            <person name="Varga T."/>
            <person name="Krizsan K."/>
            <person name="Foldi C."/>
            <person name="Dima B."/>
            <person name="Sanchez-Garcia M."/>
            <person name="Sanchez-Ramirez S."/>
            <person name="Szollosi G.J."/>
            <person name="Szarkandi J.G."/>
            <person name="Papp V."/>
            <person name="Albert L."/>
            <person name="Andreopoulos W."/>
            <person name="Angelini C."/>
            <person name="Antonin V."/>
            <person name="Barry K.W."/>
            <person name="Bougher N.L."/>
            <person name="Buchanan P."/>
            <person name="Buyck B."/>
            <person name="Bense V."/>
            <person name="Catcheside P."/>
            <person name="Chovatia M."/>
            <person name="Cooper J."/>
            <person name="Damon W."/>
            <person name="Desjardin D."/>
            <person name="Finy P."/>
            <person name="Geml J."/>
            <person name="Haridas S."/>
            <person name="Hughes K."/>
            <person name="Justo A."/>
            <person name="Karasinski D."/>
            <person name="Kautmanova I."/>
            <person name="Kiss B."/>
            <person name="Kocsube S."/>
            <person name="Kotiranta H."/>
            <person name="LaButti K.M."/>
            <person name="Lechner B.E."/>
            <person name="Liimatainen K."/>
            <person name="Lipzen A."/>
            <person name="Lukacs Z."/>
            <person name="Mihaltcheva S."/>
            <person name="Morgado L.N."/>
            <person name="Niskanen T."/>
            <person name="Noordeloos M.E."/>
            <person name="Ohm R.A."/>
            <person name="Ortiz-Santana B."/>
            <person name="Ovrebo C."/>
            <person name="Racz N."/>
            <person name="Riley R."/>
            <person name="Savchenko A."/>
            <person name="Shiryaev A."/>
            <person name="Soop K."/>
            <person name="Spirin V."/>
            <person name="Szebenyi C."/>
            <person name="Tomsovsky M."/>
            <person name="Tulloss R.E."/>
            <person name="Uehling J."/>
            <person name="Grigoriev I.V."/>
            <person name="Vagvolgyi C."/>
            <person name="Papp T."/>
            <person name="Martin F.M."/>
            <person name="Miettinen O."/>
            <person name="Hibbett D.S."/>
            <person name="Nagy L.G."/>
        </authorList>
    </citation>
    <scope>NUCLEOTIDE SEQUENCE [LARGE SCALE GENOMIC DNA]</scope>
    <source>
        <strain evidence="1 2">CBS 166.37</strain>
    </source>
</reference>
<dbReference type="Proteomes" id="UP000308652">
    <property type="component" value="Unassembled WGS sequence"/>
</dbReference>
<sequence length="109" mass="12803">MNNLRHPSPQHHFSTCKDIISSDSTIDGRNVDILILCCHKQPFSAGTNYRFFVNATKKRPFVLPRYIQRNDKNRDYNVKSEELMYFHSRAHRVKGFGPHNLEVCLIQEL</sequence>
<name>A0A5C3LXZ3_9AGAR</name>
<protein>
    <submittedName>
        <fullName evidence="1">Uncharacterized protein</fullName>
    </submittedName>
</protein>
<keyword evidence="2" id="KW-1185">Reference proteome</keyword>
<accession>A0A5C3LXZ3</accession>
<evidence type="ECO:0000313" key="2">
    <source>
        <dbReference type="Proteomes" id="UP000308652"/>
    </source>
</evidence>
<proteinExistence type="predicted"/>
<gene>
    <name evidence="1" type="ORF">BDQ12DRAFT_240519</name>
</gene>
<dbReference type="EMBL" id="ML213612">
    <property type="protein sequence ID" value="TFK36768.1"/>
    <property type="molecule type" value="Genomic_DNA"/>
</dbReference>